<evidence type="ECO:0000313" key="4">
    <source>
        <dbReference type="EMBL" id="CDW20627.1"/>
    </source>
</evidence>
<dbReference type="Gene3D" id="2.40.128.20">
    <property type="match status" value="1"/>
</dbReference>
<name>A0A0K2T4W3_LEPSM</name>
<dbReference type="OrthoDB" id="354351at2759"/>
<dbReference type="OMA" id="IHRMAIT"/>
<protein>
    <submittedName>
        <fullName evidence="3">(salmon louse) hypothetical protein</fullName>
    </submittedName>
    <submittedName>
        <fullName evidence="4">Fatty acid binding protein 4, adipocyte [Dasypus novemcinctus]</fullName>
    </submittedName>
</protein>
<dbReference type="InterPro" id="IPR031259">
    <property type="entry name" value="ILBP"/>
</dbReference>
<reference evidence="4" key="1">
    <citation type="submission" date="2014-05" db="EMBL/GenBank/DDBJ databases">
        <authorList>
            <person name="Chronopoulou M."/>
        </authorList>
    </citation>
    <scope>NUCLEOTIDE SEQUENCE</scope>
    <source>
        <tissue evidence="4">Whole organism</tissue>
    </source>
</reference>
<dbReference type="EMBL" id="HG994592">
    <property type="protein sequence ID" value="CAF2822215.1"/>
    <property type="molecule type" value="Genomic_DNA"/>
</dbReference>
<dbReference type="AlphaFoldDB" id="A0A0K2T4W3"/>
<evidence type="ECO:0000256" key="1">
    <source>
        <dbReference type="ARBA" id="ARBA00008390"/>
    </source>
</evidence>
<accession>A0A0K2T4W3</accession>
<organism evidence="4">
    <name type="scientific">Lepeophtheirus salmonis</name>
    <name type="common">Salmon louse</name>
    <name type="synonym">Caligus salmonis</name>
    <dbReference type="NCBI Taxonomy" id="72036"/>
    <lineage>
        <taxon>Eukaryota</taxon>
        <taxon>Metazoa</taxon>
        <taxon>Ecdysozoa</taxon>
        <taxon>Arthropoda</taxon>
        <taxon>Crustacea</taxon>
        <taxon>Multicrustacea</taxon>
        <taxon>Hexanauplia</taxon>
        <taxon>Copepoda</taxon>
        <taxon>Siphonostomatoida</taxon>
        <taxon>Caligidae</taxon>
        <taxon>Lepeophtheirus</taxon>
    </lineage>
</organism>
<dbReference type="PANTHER" id="PTHR11955">
    <property type="entry name" value="FATTY ACID BINDING PROTEIN"/>
    <property type="match status" value="1"/>
</dbReference>
<dbReference type="InterPro" id="IPR012674">
    <property type="entry name" value="Calycin"/>
</dbReference>
<gene>
    <name evidence="4" type="primary">FABP4</name>
    <name evidence="3" type="ORF">LSAA_3971</name>
</gene>
<dbReference type="SUPFAM" id="SSF50814">
    <property type="entry name" value="Lipocalins"/>
    <property type="match status" value="1"/>
</dbReference>
<dbReference type="GO" id="GO:0008289">
    <property type="term" value="F:lipid binding"/>
    <property type="evidence" value="ECO:0007669"/>
    <property type="project" value="UniProtKB-KW"/>
</dbReference>
<evidence type="ECO:0000313" key="3">
    <source>
        <dbReference type="EMBL" id="CAF2822215.1"/>
    </source>
</evidence>
<dbReference type="CDD" id="cd00742">
    <property type="entry name" value="FABP"/>
    <property type="match status" value="1"/>
</dbReference>
<proteinExistence type="inferred from homology"/>
<dbReference type="PRINTS" id="PR00178">
    <property type="entry name" value="FATTYACIDBP"/>
</dbReference>
<sequence length="130" mass="14230">MVAMAGTYNFVSQDNFDKYLSASGVGTIHRMAITKSKPDIVVECSGDNYTFTTKTALKDIKISFTLGQEYECDPGTGRVAKYVTTKDGDTLITKEVSDPDSVATRKFTDDELIMTMTAKGVTGTRTFKRA</sequence>
<evidence type="ECO:0000256" key="2">
    <source>
        <dbReference type="ARBA" id="ARBA00023121"/>
    </source>
</evidence>
<keyword evidence="2" id="KW-0446">Lipid-binding</keyword>
<evidence type="ECO:0000313" key="5">
    <source>
        <dbReference type="Proteomes" id="UP000675881"/>
    </source>
</evidence>
<comment type="similarity">
    <text evidence="1">Belongs to the calycin superfamily. Fatty-acid binding protein (FABP) family.</text>
</comment>
<reference evidence="3" key="2">
    <citation type="submission" date="2021-02" db="EMBL/GenBank/DDBJ databases">
        <authorList>
            <person name="Bekaert M."/>
        </authorList>
    </citation>
    <scope>NUCLEOTIDE SEQUENCE</scope>
    <source>
        <strain evidence="3">IoA-00</strain>
    </source>
</reference>
<dbReference type="InterPro" id="IPR000463">
    <property type="entry name" value="Fatty_acid-bd"/>
</dbReference>
<dbReference type="EMBL" id="HACA01003266">
    <property type="protein sequence ID" value="CDW20627.1"/>
    <property type="molecule type" value="Transcribed_RNA"/>
</dbReference>
<dbReference type="Proteomes" id="UP000675881">
    <property type="component" value="Chromosome 13"/>
</dbReference>
<keyword evidence="5" id="KW-1185">Reference proteome</keyword>